<reference evidence="4" key="1">
    <citation type="submission" date="2016-11" db="UniProtKB">
        <authorList>
            <consortium name="WormBaseParasite"/>
        </authorList>
    </citation>
    <scope>IDENTIFICATION</scope>
</reference>
<evidence type="ECO:0000256" key="2">
    <source>
        <dbReference type="SAM" id="Phobius"/>
    </source>
</evidence>
<dbReference type="InterPro" id="IPR010736">
    <property type="entry name" value="SHIPPO-rpt"/>
</dbReference>
<protein>
    <submittedName>
        <fullName evidence="4">CN hydrolase domain-containing protein</fullName>
    </submittedName>
</protein>
<keyword evidence="3" id="KW-1185">Reference proteome</keyword>
<evidence type="ECO:0000256" key="1">
    <source>
        <dbReference type="SAM" id="MobiDB-lite"/>
    </source>
</evidence>
<dbReference type="InterPro" id="IPR051291">
    <property type="entry name" value="CIMAP"/>
</dbReference>
<evidence type="ECO:0000313" key="3">
    <source>
        <dbReference type="Proteomes" id="UP000095280"/>
    </source>
</evidence>
<feature type="transmembrane region" description="Helical" evidence="2">
    <location>
        <begin position="329"/>
        <end position="351"/>
    </location>
</feature>
<dbReference type="PANTHER" id="PTHR21580:SF28">
    <property type="entry name" value="BOREALIN N-TERMINAL DOMAIN-CONTAINING PROTEIN-RELATED"/>
    <property type="match status" value="1"/>
</dbReference>
<dbReference type="PANTHER" id="PTHR21580">
    <property type="entry name" value="SHIPPO-1-RELATED"/>
    <property type="match status" value="1"/>
</dbReference>
<feature type="region of interest" description="Disordered" evidence="1">
    <location>
        <begin position="388"/>
        <end position="411"/>
    </location>
</feature>
<feature type="compositionally biased region" description="Polar residues" evidence="1">
    <location>
        <begin position="235"/>
        <end position="249"/>
    </location>
</feature>
<dbReference type="AlphaFoldDB" id="A0A1I8IRY5"/>
<feature type="region of interest" description="Disordered" evidence="1">
    <location>
        <begin position="613"/>
        <end position="688"/>
    </location>
</feature>
<sequence>SLGDGSPKPSGLVGPLLAKGTNSLLRRGQQADVDEPPLTGPLAAPLARDAADNRTGRVSNLGAHPMQPAAVERFGMKDNGRVVLCLVARDGHLVAEFNPWHVKYHSSTPVMRDSASGCSAARSRQSGCSMKSANISNSERRSRMKVGSTTRLELLQQVQDDRFVLLLGCVARLVGGVGSIRLRLGQRPSAAPRTEQPESRCQTGRQWKRVQFGQALTIRRRRLQRLQVQAGLQRSQRTSRGAPSDQQIPIQAAGQADGRRSSRSCSRLHAAVAAATAFRHLLVGDGGRGGVFANLQTAVGVDGFFVGNIISLLALAFAVAVSIDKYFSGVVGLIASVSLAGAAAVQAAFIAERADAAAALFNSGSTRRRRQIGHQIIQDDEVDAAAAAAADAMKPAPAEEEAEPAEEERPSQEFCTALRNTEPLLEFCPPSTAARERPWLQIIHAQLLADLADLATVNCAKNFPLAMVYNYTKPRGPVAAMYSSPGPKYGLPGLVGQPHHDPRSVHNRGPAYQFGMRHGKFSDDSSPGPCYLPGARIFRDGKDGTPQYSLYGRPKDGTMFSAPGPGAYKTDNTNKEIYSKAPAYSFGVRHMEFRTDNTPGPNAYTPDPMMGKTLRSEKKSAPAASLTGRSKIGGFHEDLQKTPGPGAYSVTSPGKYKNSPPAYSMTSRNAMPGDSTTKPGPGAHSPEPGYNFTRKSAPSCSFGIRHSQYKGESITDADLDNGSMNRIGKKFELGLLLLLLLKLLAASSGQAAEQLRVYWNASNP</sequence>
<keyword evidence="2" id="KW-1133">Transmembrane helix</keyword>
<feature type="compositionally biased region" description="Polar residues" evidence="1">
    <location>
        <begin position="664"/>
        <end position="678"/>
    </location>
</feature>
<dbReference type="WBParaSite" id="maker-uti_cns_0015335-snap-gene-0.2-mRNA-1">
    <property type="protein sequence ID" value="maker-uti_cns_0015335-snap-gene-0.2-mRNA-1"/>
    <property type="gene ID" value="maker-uti_cns_0015335-snap-gene-0.2"/>
</dbReference>
<name>A0A1I8IRY5_9PLAT</name>
<feature type="region of interest" description="Disordered" evidence="1">
    <location>
        <begin position="1"/>
        <end position="44"/>
    </location>
</feature>
<proteinExistence type="predicted"/>
<dbReference type="GO" id="GO:0005856">
    <property type="term" value="C:cytoskeleton"/>
    <property type="evidence" value="ECO:0007669"/>
    <property type="project" value="TreeGrafter"/>
</dbReference>
<feature type="region of interest" description="Disordered" evidence="1">
    <location>
        <begin position="229"/>
        <end position="260"/>
    </location>
</feature>
<dbReference type="Pfam" id="PF07004">
    <property type="entry name" value="SHIPPO-rpt"/>
    <property type="match status" value="4"/>
</dbReference>
<accession>A0A1I8IRY5</accession>
<evidence type="ECO:0000313" key="4">
    <source>
        <dbReference type="WBParaSite" id="maker-uti_cns_0015335-snap-gene-0.2-mRNA-1"/>
    </source>
</evidence>
<dbReference type="Proteomes" id="UP000095280">
    <property type="component" value="Unplaced"/>
</dbReference>
<keyword evidence="2" id="KW-0812">Transmembrane</keyword>
<feature type="transmembrane region" description="Helical" evidence="2">
    <location>
        <begin position="304"/>
        <end position="323"/>
    </location>
</feature>
<organism evidence="3 4">
    <name type="scientific">Macrostomum lignano</name>
    <dbReference type="NCBI Taxonomy" id="282301"/>
    <lineage>
        <taxon>Eukaryota</taxon>
        <taxon>Metazoa</taxon>
        <taxon>Spiralia</taxon>
        <taxon>Lophotrochozoa</taxon>
        <taxon>Platyhelminthes</taxon>
        <taxon>Rhabditophora</taxon>
        <taxon>Macrostomorpha</taxon>
        <taxon>Macrostomida</taxon>
        <taxon>Macrostomidae</taxon>
        <taxon>Macrostomum</taxon>
    </lineage>
</organism>
<keyword evidence="2" id="KW-0472">Membrane</keyword>